<dbReference type="Gene3D" id="1.25.40.10">
    <property type="entry name" value="Tetratricopeptide repeat domain"/>
    <property type="match status" value="1"/>
</dbReference>
<gene>
    <name evidence="1" type="ORF">HT585_23870</name>
</gene>
<dbReference type="EMBL" id="JABWDU010000007">
    <property type="protein sequence ID" value="NVD41910.1"/>
    <property type="molecule type" value="Genomic_DNA"/>
</dbReference>
<protein>
    <recommendedName>
        <fullName evidence="3">Tetratricopeptide repeat protein</fullName>
    </recommendedName>
</protein>
<keyword evidence="2" id="KW-1185">Reference proteome</keyword>
<dbReference type="AlphaFoldDB" id="A0A7Y6UPZ2"/>
<reference evidence="1 2" key="1">
    <citation type="submission" date="2020-06" db="EMBL/GenBank/DDBJ databases">
        <authorList>
            <person name="Grouzdev D.S."/>
        </authorList>
    </citation>
    <scope>NUCLEOTIDE SEQUENCE [LARGE SCALE GENOMIC DNA]</scope>
    <source>
        <strain evidence="1 2">HO-A22</strain>
    </source>
</reference>
<accession>A0A7Y6UPZ2</accession>
<dbReference type="RefSeq" id="WP_176355283.1">
    <property type="nucleotide sequence ID" value="NZ_JABWDU010000007.1"/>
</dbReference>
<dbReference type="SUPFAM" id="SSF48452">
    <property type="entry name" value="TPR-like"/>
    <property type="match status" value="1"/>
</dbReference>
<dbReference type="Proteomes" id="UP000520198">
    <property type="component" value="Unassembled WGS sequence"/>
</dbReference>
<name>A0A7Y6UPZ2_9HYPH</name>
<evidence type="ECO:0000313" key="2">
    <source>
        <dbReference type="Proteomes" id="UP000520198"/>
    </source>
</evidence>
<evidence type="ECO:0008006" key="3">
    <source>
        <dbReference type="Google" id="ProtNLM"/>
    </source>
</evidence>
<organism evidence="1 2">
    <name type="scientific">Ensifer oleiphilus</name>
    <dbReference type="NCBI Taxonomy" id="2742698"/>
    <lineage>
        <taxon>Bacteria</taxon>
        <taxon>Pseudomonadati</taxon>
        <taxon>Pseudomonadota</taxon>
        <taxon>Alphaproteobacteria</taxon>
        <taxon>Hyphomicrobiales</taxon>
        <taxon>Rhizobiaceae</taxon>
        <taxon>Sinorhizobium/Ensifer group</taxon>
        <taxon>Ensifer</taxon>
    </lineage>
</organism>
<proteinExistence type="predicted"/>
<sequence>MGAKAELEALADYALDLDRPDIVCASAVDLLRDFADQNVVERVRALLVRPAAASPTRNLASPLRVALLKPLLTDPVRAVRRTVTQELLADDTSAIATSAEEKTTLERALAEYRRGVGRRARRCKLSRERLSHLPGSINLLFEMAGQASARGDDATAVEWYRRVLDADGSQRTALAGRGIPALRVGDYDLATEVTAKLLSLEPANTQAYAKAR</sequence>
<comment type="caution">
    <text evidence="1">The sequence shown here is derived from an EMBL/GenBank/DDBJ whole genome shotgun (WGS) entry which is preliminary data.</text>
</comment>
<evidence type="ECO:0000313" key="1">
    <source>
        <dbReference type="EMBL" id="NVD41910.1"/>
    </source>
</evidence>
<dbReference type="InterPro" id="IPR011990">
    <property type="entry name" value="TPR-like_helical_dom_sf"/>
</dbReference>